<feature type="non-terminal residue" evidence="2">
    <location>
        <position position="126"/>
    </location>
</feature>
<dbReference type="AlphaFoldDB" id="A0A0J7MLV7"/>
<dbReference type="EMBL" id="LBMM01033832">
    <property type="protein sequence ID" value="KMQ81585.1"/>
    <property type="molecule type" value="Genomic_DNA"/>
</dbReference>
<evidence type="ECO:0000313" key="2">
    <source>
        <dbReference type="EMBL" id="KMQ81585.1"/>
    </source>
</evidence>
<dbReference type="Proteomes" id="UP000036403">
    <property type="component" value="Unassembled WGS sequence"/>
</dbReference>
<comment type="caution">
    <text evidence="2">The sequence shown here is derived from an EMBL/GenBank/DDBJ whole genome shotgun (WGS) entry which is preliminary data.</text>
</comment>
<organism evidence="2 3">
    <name type="scientific">Lasius niger</name>
    <name type="common">Black garden ant</name>
    <dbReference type="NCBI Taxonomy" id="67767"/>
    <lineage>
        <taxon>Eukaryota</taxon>
        <taxon>Metazoa</taxon>
        <taxon>Ecdysozoa</taxon>
        <taxon>Arthropoda</taxon>
        <taxon>Hexapoda</taxon>
        <taxon>Insecta</taxon>
        <taxon>Pterygota</taxon>
        <taxon>Neoptera</taxon>
        <taxon>Endopterygota</taxon>
        <taxon>Hymenoptera</taxon>
        <taxon>Apocrita</taxon>
        <taxon>Aculeata</taxon>
        <taxon>Formicoidea</taxon>
        <taxon>Formicidae</taxon>
        <taxon>Formicinae</taxon>
        <taxon>Lasius</taxon>
        <taxon>Lasius</taxon>
    </lineage>
</organism>
<gene>
    <name evidence="2" type="ORF">RF55_25863</name>
</gene>
<feature type="region of interest" description="Disordered" evidence="1">
    <location>
        <begin position="1"/>
        <end position="33"/>
    </location>
</feature>
<sequence>MSYRDALMSTQVPQQTNPNQTRPTPPEAPQPSNMEQMFARFEGMVERMMEKMFSQMTQLVASILNAKMPSMYYWYQKPTFVPDPILALAATMSSLPTIHLAERAEEQPCSSGVASSTRSYLRFRRN</sequence>
<proteinExistence type="predicted"/>
<name>A0A0J7MLV7_LASNI</name>
<evidence type="ECO:0000256" key="1">
    <source>
        <dbReference type="SAM" id="MobiDB-lite"/>
    </source>
</evidence>
<reference evidence="2 3" key="1">
    <citation type="submission" date="2015-04" db="EMBL/GenBank/DDBJ databases">
        <title>Lasius niger genome sequencing.</title>
        <authorList>
            <person name="Konorov E.A."/>
            <person name="Nikitin M.A."/>
            <person name="Kirill M.V."/>
            <person name="Chang P."/>
        </authorList>
    </citation>
    <scope>NUCLEOTIDE SEQUENCE [LARGE SCALE GENOMIC DNA]</scope>
    <source>
        <tissue evidence="2">Whole</tissue>
    </source>
</reference>
<protein>
    <submittedName>
        <fullName evidence="2">Uncharacterized protein</fullName>
    </submittedName>
</protein>
<feature type="compositionally biased region" description="Low complexity" evidence="1">
    <location>
        <begin position="10"/>
        <end position="22"/>
    </location>
</feature>
<accession>A0A0J7MLV7</accession>
<dbReference type="PaxDb" id="67767-A0A0J7MLV7"/>
<keyword evidence="3" id="KW-1185">Reference proteome</keyword>
<evidence type="ECO:0000313" key="3">
    <source>
        <dbReference type="Proteomes" id="UP000036403"/>
    </source>
</evidence>